<evidence type="ECO:0000256" key="1">
    <source>
        <dbReference type="SAM" id="SignalP"/>
    </source>
</evidence>
<gene>
    <name evidence="2" type="ORF">SAMN04489726_7645</name>
</gene>
<evidence type="ECO:0000313" key="2">
    <source>
        <dbReference type="EMBL" id="SDN66318.1"/>
    </source>
</evidence>
<dbReference type="Proteomes" id="UP000183376">
    <property type="component" value="Chromosome I"/>
</dbReference>
<proteinExistence type="predicted"/>
<keyword evidence="1" id="KW-0732">Signal</keyword>
<dbReference type="EMBL" id="LT629701">
    <property type="protein sequence ID" value="SDN66318.1"/>
    <property type="molecule type" value="Genomic_DNA"/>
</dbReference>
<sequence>MRVVGLFLAVVLGLAGLAAPAGAAVPFPRVDASRFVYVQGQTFAVYKSNMDALERNAQLKPKGLNDVLASANRKGRALCRGTHLESGLSPKGFCWQDGEDDDANAWIPQGLTGSGDAQADGTVGGKRIIAASWHTQGDTFTRVSFLDEKTLAYRHVLLVEPHAAGDFRAISSHGDGLSWYGNYLYLAQGSVLRVFDLRHFWAMDTAPAHVGRNANGRFSARYHAWALPQIGAYWYEGGGCAAINGGKPCSSSLSLDRGTNSMIVSEHVAKGGNGRVVRWPLDPGTGLLRTEPNGSVRAVEAFRSPVWGMQGAVAHNGYVIVSGACAQHAGKPVDLPSCLHGGVAGQSISQLTEAPVNNQNLSYWPATGELWLMNEQLRERVVVHVPWRALTGK</sequence>
<feature type="signal peptide" evidence="1">
    <location>
        <begin position="1"/>
        <end position="23"/>
    </location>
</feature>
<dbReference type="AlphaFoldDB" id="A0A1H0D883"/>
<feature type="chain" id="PRO_5009247726" evidence="1">
    <location>
        <begin position="24"/>
        <end position="393"/>
    </location>
</feature>
<organism evidence="2 3">
    <name type="scientific">Allokutzneria albata</name>
    <name type="common">Kibdelosporangium albatum</name>
    <dbReference type="NCBI Taxonomy" id="211114"/>
    <lineage>
        <taxon>Bacteria</taxon>
        <taxon>Bacillati</taxon>
        <taxon>Actinomycetota</taxon>
        <taxon>Actinomycetes</taxon>
        <taxon>Pseudonocardiales</taxon>
        <taxon>Pseudonocardiaceae</taxon>
        <taxon>Allokutzneria</taxon>
    </lineage>
</organism>
<reference evidence="2 3" key="1">
    <citation type="submission" date="2016-10" db="EMBL/GenBank/DDBJ databases">
        <authorList>
            <person name="de Groot N.N."/>
        </authorList>
    </citation>
    <scope>NUCLEOTIDE SEQUENCE [LARGE SCALE GENOMIC DNA]</scope>
    <source>
        <strain evidence="2 3">DSM 44149</strain>
    </source>
</reference>
<evidence type="ECO:0000313" key="3">
    <source>
        <dbReference type="Proteomes" id="UP000183376"/>
    </source>
</evidence>
<keyword evidence="3" id="KW-1185">Reference proteome</keyword>
<dbReference type="STRING" id="211114.SAMN04489726_7645"/>
<dbReference type="SUPFAM" id="SSF63825">
    <property type="entry name" value="YWTD domain"/>
    <property type="match status" value="1"/>
</dbReference>
<dbReference type="eggNOG" id="ENOG502ZAMQ">
    <property type="taxonomic scope" value="Bacteria"/>
</dbReference>
<accession>A0A1H0D883</accession>
<name>A0A1H0D883_ALLAB</name>
<dbReference type="RefSeq" id="WP_030428407.1">
    <property type="nucleotide sequence ID" value="NZ_JOEF01000004.1"/>
</dbReference>
<protein>
    <submittedName>
        <fullName evidence="2">Uncharacterized protein</fullName>
    </submittedName>
</protein>